<dbReference type="Pfam" id="PF17773">
    <property type="entry name" value="UPF0176_N"/>
    <property type="match status" value="1"/>
</dbReference>
<dbReference type="NCBIfam" id="NF001135">
    <property type="entry name" value="PRK00142.1-3"/>
    <property type="match status" value="1"/>
</dbReference>
<comment type="function">
    <text evidence="1">Catalyzes oxygen-dependent 5-hydroxyuridine (ho5U) modification at position 34 in tRNAs.</text>
</comment>
<keyword evidence="1" id="KW-0560">Oxidoreductase</keyword>
<dbReference type="InterPro" id="IPR022111">
    <property type="entry name" value="Rhodanese_C"/>
</dbReference>
<dbReference type="Proteomes" id="UP000019423">
    <property type="component" value="Chromosome"/>
</dbReference>
<dbReference type="GO" id="GO:0006400">
    <property type="term" value="P:tRNA modification"/>
    <property type="evidence" value="ECO:0007669"/>
    <property type="project" value="UniProtKB-UniRule"/>
</dbReference>
<sequence length="336" mass="38201">MKYQFSLLTSHFYKLSMDYLVLLYYCYTPIENPEQFREEHHRLCLGLNLLGRIIVAAEGLNGTVSGRREDCEEYMRLVKADPRFATLEFKVEEAPAHTFQKLHVRVKAEIVHVGLPHIKPYERTGIHLSPTEFRDLKNQDDVVVLDVRSDYEHSLGRFKNAVTLDIENFREFPEKVQELEQYRGKKILTYCTGGIKCEKASAFLLEQGFEDVYQLHGGIIKYGLEAGGEDFDGKCYVFDGRVAVEVNSINPTVISQCHHCHTPSDRMVNCANPHCNAHVPLCEACGQQLQGACSTTCQTHPDKRAYDGTGNYPKVSNHYSPEQGLISYRAPSGIKY</sequence>
<dbReference type="SMART" id="SM00450">
    <property type="entry name" value="RHOD"/>
    <property type="match status" value="1"/>
</dbReference>
<evidence type="ECO:0000313" key="4">
    <source>
        <dbReference type="Proteomes" id="UP000019423"/>
    </source>
</evidence>
<dbReference type="Gene3D" id="3.30.70.100">
    <property type="match status" value="1"/>
</dbReference>
<keyword evidence="3" id="KW-0808">Transferase</keyword>
<organism evidence="3 4">
    <name type="scientific">Hymenobacter swuensis DY53</name>
    <dbReference type="NCBI Taxonomy" id="1227739"/>
    <lineage>
        <taxon>Bacteria</taxon>
        <taxon>Pseudomonadati</taxon>
        <taxon>Bacteroidota</taxon>
        <taxon>Cytophagia</taxon>
        <taxon>Cytophagales</taxon>
        <taxon>Hymenobacteraceae</taxon>
        <taxon>Hymenobacter</taxon>
    </lineage>
</organism>
<name>W8F4G7_9BACT</name>
<dbReference type="HAMAP" id="MF_00469">
    <property type="entry name" value="TrhO"/>
    <property type="match status" value="1"/>
</dbReference>
<dbReference type="SUPFAM" id="SSF52821">
    <property type="entry name" value="Rhodanese/Cell cycle control phosphatase"/>
    <property type="match status" value="1"/>
</dbReference>
<keyword evidence="1" id="KW-0819">tRNA processing</keyword>
<proteinExistence type="inferred from homology"/>
<dbReference type="InterPro" id="IPR020936">
    <property type="entry name" value="TrhO"/>
</dbReference>
<gene>
    <name evidence="1" type="primary">trhO</name>
    <name evidence="3" type="ORF">Hsw_1866</name>
</gene>
<dbReference type="STRING" id="1227739.Hsw_1866"/>
<dbReference type="InterPro" id="IPR036873">
    <property type="entry name" value="Rhodanese-like_dom_sf"/>
</dbReference>
<dbReference type="InterPro" id="IPR040503">
    <property type="entry name" value="TRHO_N"/>
</dbReference>
<evidence type="ECO:0000259" key="2">
    <source>
        <dbReference type="PROSITE" id="PS50206"/>
    </source>
</evidence>
<dbReference type="Gene3D" id="3.40.250.10">
    <property type="entry name" value="Rhodanese-like domain"/>
    <property type="match status" value="1"/>
</dbReference>
<evidence type="ECO:0000313" key="3">
    <source>
        <dbReference type="EMBL" id="AHJ97461.1"/>
    </source>
</evidence>
<dbReference type="PROSITE" id="PS50206">
    <property type="entry name" value="RHODANESE_3"/>
    <property type="match status" value="1"/>
</dbReference>
<comment type="similarity">
    <text evidence="1">Belongs to the TrhO family.</text>
</comment>
<evidence type="ECO:0000256" key="1">
    <source>
        <dbReference type="HAMAP-Rule" id="MF_00469"/>
    </source>
</evidence>
<dbReference type="HOGENOM" id="CLU_038878_1_0_10"/>
<dbReference type="AlphaFoldDB" id="W8F4G7"/>
<dbReference type="Pfam" id="PF00581">
    <property type="entry name" value="Rhodanese"/>
    <property type="match status" value="1"/>
</dbReference>
<dbReference type="GO" id="GO:0016705">
    <property type="term" value="F:oxidoreductase activity, acting on paired donors, with incorporation or reduction of molecular oxygen"/>
    <property type="evidence" value="ECO:0007669"/>
    <property type="project" value="UniProtKB-UniRule"/>
</dbReference>
<dbReference type="PANTHER" id="PTHR43268:SF3">
    <property type="entry name" value="RHODANESE-LIKE DOMAIN-CONTAINING PROTEIN 7-RELATED"/>
    <property type="match status" value="1"/>
</dbReference>
<dbReference type="PANTHER" id="PTHR43268">
    <property type="entry name" value="THIOSULFATE SULFURTRANSFERASE/RHODANESE-LIKE DOMAIN-CONTAINING PROTEIN 2"/>
    <property type="match status" value="1"/>
</dbReference>
<dbReference type="EMBL" id="CP007145">
    <property type="protein sequence ID" value="AHJ97461.1"/>
    <property type="molecule type" value="Genomic_DNA"/>
</dbReference>
<keyword evidence="4" id="KW-1185">Reference proteome</keyword>
<protein>
    <recommendedName>
        <fullName evidence="1">tRNA uridine(34) hydroxylase</fullName>
        <ecNumber evidence="1">1.14.-.-</ecNumber>
    </recommendedName>
    <alternativeName>
        <fullName evidence="1">tRNA hydroxylation protein O</fullName>
    </alternativeName>
</protein>
<dbReference type="KEGG" id="hsw:Hsw_1866"/>
<dbReference type="GO" id="GO:0016740">
    <property type="term" value="F:transferase activity"/>
    <property type="evidence" value="ECO:0007669"/>
    <property type="project" value="UniProtKB-KW"/>
</dbReference>
<dbReference type="CDD" id="cd01518">
    <property type="entry name" value="RHOD_YceA"/>
    <property type="match status" value="1"/>
</dbReference>
<dbReference type="PATRIC" id="fig|1227739.3.peg.2087"/>
<reference evidence="3 4" key="1">
    <citation type="submission" date="2014-01" db="EMBL/GenBank/DDBJ databases">
        <title>Complete genome sequence of ionizing-radiation resistance bacterium Hymenobacter swuensis DY53.</title>
        <authorList>
            <person name="Jung J.-H."/>
            <person name="Jeong S.-W."/>
            <person name="Joe M.-H."/>
            <person name="Cho y.-j."/>
            <person name="Kim M.-K."/>
            <person name="Lim S.-Y."/>
        </authorList>
    </citation>
    <scope>NUCLEOTIDE SEQUENCE [LARGE SCALE GENOMIC DNA]</scope>
    <source>
        <strain evidence="3 4">DY53</strain>
    </source>
</reference>
<dbReference type="Pfam" id="PF12368">
    <property type="entry name" value="Rhodanese_C"/>
    <property type="match status" value="1"/>
</dbReference>
<dbReference type="InterPro" id="IPR001763">
    <property type="entry name" value="Rhodanese-like_dom"/>
</dbReference>
<feature type="domain" description="Rhodanese" evidence="2">
    <location>
        <begin position="138"/>
        <end position="231"/>
    </location>
</feature>
<comment type="catalytic activity">
    <reaction evidence="1">
        <text>uridine(34) in tRNA + AH2 + O2 = 5-hydroxyuridine(34) in tRNA + A + H2O</text>
        <dbReference type="Rhea" id="RHEA:64224"/>
        <dbReference type="Rhea" id="RHEA-COMP:11727"/>
        <dbReference type="Rhea" id="RHEA-COMP:13381"/>
        <dbReference type="ChEBI" id="CHEBI:13193"/>
        <dbReference type="ChEBI" id="CHEBI:15377"/>
        <dbReference type="ChEBI" id="CHEBI:15379"/>
        <dbReference type="ChEBI" id="CHEBI:17499"/>
        <dbReference type="ChEBI" id="CHEBI:65315"/>
        <dbReference type="ChEBI" id="CHEBI:136877"/>
    </reaction>
</comment>
<dbReference type="EC" id="1.14.-.-" evidence="1"/>
<dbReference type="eggNOG" id="COG1054">
    <property type="taxonomic scope" value="Bacteria"/>
</dbReference>
<accession>W8F4G7</accession>